<dbReference type="OrthoDB" id="284322at2759"/>
<sequence>MDDHSDDNKIMEILKDTHLTSRDECARTAVVIRWVVDQAHSCGVNGQQLLRDLLVLGVPRTHASALADAVDQFKTEPQEHQGFFFDRLTDIHVSEGPSGTVDTYSVALESHNPHTKENGRQEALIEKTKAMDLLQELKKAYIKMQELDSDKK</sequence>
<evidence type="ECO:0000256" key="1">
    <source>
        <dbReference type="SAM" id="Coils"/>
    </source>
</evidence>
<evidence type="ECO:0000313" key="2">
    <source>
        <dbReference type="EMBL" id="CAH0596173.1"/>
    </source>
</evidence>
<keyword evidence="1" id="KW-0175">Coiled coil</keyword>
<feature type="coiled-coil region" evidence="1">
    <location>
        <begin position="120"/>
        <end position="150"/>
    </location>
</feature>
<accession>A0A9P0BYQ9</accession>
<keyword evidence="3" id="KW-1185">Reference proteome</keyword>
<reference evidence="2" key="1">
    <citation type="submission" date="2021-12" db="EMBL/GenBank/DDBJ databases">
        <authorList>
            <person name="King R."/>
        </authorList>
    </citation>
    <scope>NUCLEOTIDE SEQUENCE</scope>
</reference>
<evidence type="ECO:0000313" key="3">
    <source>
        <dbReference type="Proteomes" id="UP001154114"/>
    </source>
</evidence>
<gene>
    <name evidence="2" type="ORF">CINC_LOCUS6990</name>
</gene>
<dbReference type="AlphaFoldDB" id="A0A9P0BYQ9"/>
<proteinExistence type="predicted"/>
<protein>
    <submittedName>
        <fullName evidence="2">Uncharacterized protein</fullName>
    </submittedName>
</protein>
<dbReference type="EMBL" id="LR824025">
    <property type="protein sequence ID" value="CAH0596173.1"/>
    <property type="molecule type" value="Genomic_DNA"/>
</dbReference>
<name>A0A9P0BYQ9_CHRIL</name>
<organism evidence="2 3">
    <name type="scientific">Chrysodeixis includens</name>
    <name type="common">Soybean looper</name>
    <name type="synonym">Pseudoplusia includens</name>
    <dbReference type="NCBI Taxonomy" id="689277"/>
    <lineage>
        <taxon>Eukaryota</taxon>
        <taxon>Metazoa</taxon>
        <taxon>Ecdysozoa</taxon>
        <taxon>Arthropoda</taxon>
        <taxon>Hexapoda</taxon>
        <taxon>Insecta</taxon>
        <taxon>Pterygota</taxon>
        <taxon>Neoptera</taxon>
        <taxon>Endopterygota</taxon>
        <taxon>Lepidoptera</taxon>
        <taxon>Glossata</taxon>
        <taxon>Ditrysia</taxon>
        <taxon>Noctuoidea</taxon>
        <taxon>Noctuidae</taxon>
        <taxon>Plusiinae</taxon>
        <taxon>Chrysodeixis</taxon>
    </lineage>
</organism>
<dbReference type="Proteomes" id="UP001154114">
    <property type="component" value="Chromosome 22"/>
</dbReference>